<proteinExistence type="predicted"/>
<protein>
    <recommendedName>
        <fullName evidence="3">Polysaccharide lyase</fullName>
    </recommendedName>
</protein>
<dbReference type="OrthoDB" id="5490819at2"/>
<comment type="caution">
    <text evidence="1">The sequence shown here is derived from an EMBL/GenBank/DDBJ whole genome shotgun (WGS) entry which is preliminary data.</text>
</comment>
<dbReference type="Pfam" id="PF14099">
    <property type="entry name" value="Polysacc_lyase"/>
    <property type="match status" value="1"/>
</dbReference>
<dbReference type="AlphaFoldDB" id="A0A366WWY8"/>
<dbReference type="RefSeq" id="WP_113823950.1">
    <property type="nucleotide sequence ID" value="NZ_QOCE01000033.1"/>
</dbReference>
<dbReference type="EMBL" id="QOCE01000033">
    <property type="protein sequence ID" value="RBW54006.1"/>
    <property type="molecule type" value="Genomic_DNA"/>
</dbReference>
<reference evidence="1 2" key="1">
    <citation type="submission" date="2018-07" db="EMBL/GenBank/DDBJ databases">
        <title>Modular assembly of carbohydrate-degrading microbial communities in the ocean.</title>
        <authorList>
            <person name="Enke T.N."/>
            <person name="Datta M.S."/>
            <person name="Schwartzman J.A."/>
            <person name="Cermak N."/>
            <person name="Schmitz D.A."/>
            <person name="Barrere J."/>
            <person name="Cordero O.X."/>
        </authorList>
    </citation>
    <scope>NUCLEOTIDE SEQUENCE [LARGE SCALE GENOMIC DNA]</scope>
    <source>
        <strain evidence="1 2">C3M10</strain>
    </source>
</reference>
<name>A0A366WWY8_9RHOB</name>
<evidence type="ECO:0008006" key="3">
    <source>
        <dbReference type="Google" id="ProtNLM"/>
    </source>
</evidence>
<evidence type="ECO:0000313" key="2">
    <source>
        <dbReference type="Proteomes" id="UP000252706"/>
    </source>
</evidence>
<accession>A0A366WWY8</accession>
<evidence type="ECO:0000313" key="1">
    <source>
        <dbReference type="EMBL" id="RBW54006.1"/>
    </source>
</evidence>
<dbReference type="Proteomes" id="UP000252706">
    <property type="component" value="Unassembled WGS sequence"/>
</dbReference>
<organism evidence="1 2">
    <name type="scientific">Phaeobacter gallaeciensis</name>
    <dbReference type="NCBI Taxonomy" id="60890"/>
    <lineage>
        <taxon>Bacteria</taxon>
        <taxon>Pseudomonadati</taxon>
        <taxon>Pseudomonadota</taxon>
        <taxon>Alphaproteobacteria</taxon>
        <taxon>Rhodobacterales</taxon>
        <taxon>Roseobacteraceae</taxon>
        <taxon>Phaeobacter</taxon>
    </lineage>
</organism>
<dbReference type="Gene3D" id="2.60.120.200">
    <property type="match status" value="1"/>
</dbReference>
<sequence>MFKQILNQRWLLMSLLLAMQMALMSTPLIADVYYRLDFDSAKITSKGVSEKGREYRFRKEGGGMPGRIIKDQRNGSAVLELRSKPTPSGHSKDRAELQIYSGITFNRDWFYGFEVFLPTGVKMDETWQLLLQCHQNGTQKSPPISLNLDAGGNLVLISRRDADTYNPLWTGPMPKGRWVPVVLGFRMGEQGRARLWVDAKSVYDRRVPLGWSQGDRKCNLKTGIYRGESDQAFQVRLDKLALGDTYREVAPKK</sequence>
<gene>
    <name evidence="1" type="ORF">DS909_13335</name>
</gene>
<dbReference type="InterPro" id="IPR025975">
    <property type="entry name" value="Polysacc_lyase"/>
</dbReference>